<evidence type="ECO:0000313" key="11">
    <source>
        <dbReference type="EMBL" id="KAL3878683.1"/>
    </source>
</evidence>
<dbReference type="PRINTS" id="PR00348">
    <property type="entry name" value="UBIQUITIN"/>
</dbReference>
<dbReference type="Proteomes" id="UP001634394">
    <property type="component" value="Unassembled WGS sequence"/>
</dbReference>
<evidence type="ECO:0000313" key="13">
    <source>
        <dbReference type="EMBL" id="KAL3878687.1"/>
    </source>
</evidence>
<dbReference type="FunFam" id="3.10.20.90:FF:000160">
    <property type="entry name" value="Polyubiquitin-C"/>
    <property type="match status" value="1"/>
</dbReference>
<dbReference type="PROSITE" id="PS50053">
    <property type="entry name" value="UBIQUITIN_2"/>
    <property type="match status" value="5"/>
</dbReference>
<evidence type="ECO:0000256" key="5">
    <source>
        <dbReference type="ARBA" id="ARBA00022499"/>
    </source>
</evidence>
<feature type="domain" description="Ubiquitin-like" evidence="9">
    <location>
        <begin position="153"/>
        <end position="228"/>
    </location>
</feature>
<evidence type="ECO:0000256" key="3">
    <source>
        <dbReference type="ARBA" id="ARBA00008430"/>
    </source>
</evidence>
<dbReference type="Gene3D" id="3.10.20.90">
    <property type="entry name" value="Phosphatidylinositol 3-kinase Catalytic Subunit, Chain A, domain 1"/>
    <property type="match status" value="5"/>
</dbReference>
<evidence type="ECO:0000256" key="4">
    <source>
        <dbReference type="ARBA" id="ARBA00022490"/>
    </source>
</evidence>
<dbReference type="PROSITE" id="PS00299">
    <property type="entry name" value="UBIQUITIN_1"/>
    <property type="match status" value="1"/>
</dbReference>
<evidence type="ECO:0000313" key="14">
    <source>
        <dbReference type="Proteomes" id="UP001634394"/>
    </source>
</evidence>
<dbReference type="InterPro" id="IPR019956">
    <property type="entry name" value="Ubiquitin_dom"/>
</dbReference>
<dbReference type="InterPro" id="IPR029071">
    <property type="entry name" value="Ubiquitin-like_domsf"/>
</dbReference>
<name>A0ABD3X1I7_SINWO</name>
<comment type="similarity">
    <text evidence="3">Belongs to the ubiquitin family.</text>
</comment>
<dbReference type="EMBL" id="JBJQND010000004">
    <property type="protein sequence ID" value="KAL3878685.1"/>
    <property type="molecule type" value="Genomic_DNA"/>
</dbReference>
<dbReference type="FunFam" id="3.10.20.90:FF:000222">
    <property type="entry name" value="Polyubiquitin 5"/>
    <property type="match status" value="1"/>
</dbReference>
<dbReference type="FunFam" id="3.10.20.90:FF:000469">
    <property type="entry name" value="Polyubiquitin-C"/>
    <property type="match status" value="1"/>
</dbReference>
<dbReference type="SMART" id="SM00213">
    <property type="entry name" value="UBQ"/>
    <property type="match status" value="5"/>
</dbReference>
<dbReference type="EMBL" id="JBJQND010000004">
    <property type="protein sequence ID" value="KAL3878683.1"/>
    <property type="molecule type" value="Genomic_DNA"/>
</dbReference>
<evidence type="ECO:0000313" key="12">
    <source>
        <dbReference type="EMBL" id="KAL3878685.1"/>
    </source>
</evidence>
<dbReference type="InterPro" id="IPR050158">
    <property type="entry name" value="Ubiquitin_ubiquitin-like"/>
</dbReference>
<dbReference type="AlphaFoldDB" id="A0ABD3X1I7"/>
<evidence type="ECO:0000256" key="1">
    <source>
        <dbReference type="ARBA" id="ARBA00004123"/>
    </source>
</evidence>
<comment type="subcellular location">
    <subcellularLocation>
        <location evidence="2">Cytoplasm</location>
    </subcellularLocation>
    <subcellularLocation>
        <location evidence="1">Nucleus</location>
    </subcellularLocation>
</comment>
<dbReference type="InterPro" id="IPR000626">
    <property type="entry name" value="Ubiquitin-like_dom"/>
</dbReference>
<feature type="domain" description="Ubiquitin-like" evidence="9">
    <location>
        <begin position="229"/>
        <end position="304"/>
    </location>
</feature>
<keyword evidence="4" id="KW-0963">Cytoplasm</keyword>
<keyword evidence="6" id="KW-0677">Repeat</keyword>
<feature type="domain" description="Ubiquitin-like" evidence="9">
    <location>
        <begin position="77"/>
        <end position="148"/>
    </location>
</feature>
<evidence type="ECO:0000256" key="7">
    <source>
        <dbReference type="ARBA" id="ARBA00022843"/>
    </source>
</evidence>
<dbReference type="SUPFAM" id="SSF54236">
    <property type="entry name" value="Ubiquitin-like"/>
    <property type="match status" value="5"/>
</dbReference>
<accession>A0ABD3X1I7</accession>
<comment type="caution">
    <text evidence="11">The sequence shown here is derived from an EMBL/GenBank/DDBJ whole genome shotgun (WGS) entry which is preliminary data.</text>
</comment>
<gene>
    <name evidence="10" type="ORF">ACJMK2_031013</name>
    <name evidence="11" type="ORF">ACJMK2_031014</name>
    <name evidence="12" type="ORF">ACJMK2_031016</name>
    <name evidence="13" type="ORF">ACJMK2_031018</name>
</gene>
<evidence type="ECO:0000256" key="6">
    <source>
        <dbReference type="ARBA" id="ARBA00022737"/>
    </source>
</evidence>
<keyword evidence="14" id="KW-1185">Reference proteome</keyword>
<sequence length="384" mass="43570">MKIFVQTDTGKMITLRVLPTDTIKKVKAKIQDTEGIPADRQHLTFAGKQLEDVKTLDDHNIQTQSTLDLELCRQDGMQIFVTTPTGKTITLEVEPSDGIEIVKTLIYDTEGVPPCKQRLILDGKLLQDGRRLSDYNISKESSTPRILRLIFDMKIFVETETGKIVTLKVEPSDTIEYLKAKIHAKQGILPYKQRLVFAGKPLDDGRTLLDYNIVQQSTIQLIVRLKCAMQICVKTQTENTLILDVESSDTIARVKTRIHAKHGILPSHSCLSYAGMLLDDGRTLADYNIPKDSTIYLGNRLRSAVNIFVKTQNGKSISLELQPFYTIKNVKIKIEEKEGTPRDQQRLIFSGKLLEDDRTLSDYNIKSDYTLQMILHQGEFFHMS</sequence>
<keyword evidence="7" id="KW-0832">Ubl conjugation</keyword>
<dbReference type="EMBL" id="JBJQND010000004">
    <property type="protein sequence ID" value="KAL3878682.1"/>
    <property type="molecule type" value="Genomic_DNA"/>
</dbReference>
<evidence type="ECO:0000313" key="10">
    <source>
        <dbReference type="EMBL" id="KAL3878682.1"/>
    </source>
</evidence>
<keyword evidence="8" id="KW-0539">Nucleus</keyword>
<organism evidence="11 14">
    <name type="scientific">Sinanodonta woodiana</name>
    <name type="common">Chinese pond mussel</name>
    <name type="synonym">Anodonta woodiana</name>
    <dbReference type="NCBI Taxonomy" id="1069815"/>
    <lineage>
        <taxon>Eukaryota</taxon>
        <taxon>Metazoa</taxon>
        <taxon>Spiralia</taxon>
        <taxon>Lophotrochozoa</taxon>
        <taxon>Mollusca</taxon>
        <taxon>Bivalvia</taxon>
        <taxon>Autobranchia</taxon>
        <taxon>Heteroconchia</taxon>
        <taxon>Palaeoheterodonta</taxon>
        <taxon>Unionida</taxon>
        <taxon>Unionoidea</taxon>
        <taxon>Unionidae</taxon>
        <taxon>Unioninae</taxon>
        <taxon>Sinanodonta</taxon>
    </lineage>
</organism>
<dbReference type="GO" id="GO:0005634">
    <property type="term" value="C:nucleus"/>
    <property type="evidence" value="ECO:0007669"/>
    <property type="project" value="UniProtKB-SubCell"/>
</dbReference>
<evidence type="ECO:0000256" key="2">
    <source>
        <dbReference type="ARBA" id="ARBA00004496"/>
    </source>
</evidence>
<evidence type="ECO:0000256" key="8">
    <source>
        <dbReference type="ARBA" id="ARBA00023242"/>
    </source>
</evidence>
<reference evidence="11 14" key="1">
    <citation type="submission" date="2024-11" db="EMBL/GenBank/DDBJ databases">
        <title>Chromosome-level genome assembly of the freshwater bivalve Anodonta woodiana.</title>
        <authorList>
            <person name="Chen X."/>
        </authorList>
    </citation>
    <scope>NUCLEOTIDE SEQUENCE [LARGE SCALE GENOMIC DNA]</scope>
    <source>
        <strain evidence="11">MN2024</strain>
        <tissue evidence="11">Gills</tissue>
    </source>
</reference>
<dbReference type="EMBL" id="JBJQND010000004">
    <property type="protein sequence ID" value="KAL3878687.1"/>
    <property type="molecule type" value="Genomic_DNA"/>
</dbReference>
<dbReference type="PANTHER" id="PTHR10666">
    <property type="entry name" value="UBIQUITIN"/>
    <property type="match status" value="1"/>
</dbReference>
<proteinExistence type="inferred from homology"/>
<feature type="domain" description="Ubiquitin-like" evidence="9">
    <location>
        <begin position="1"/>
        <end position="76"/>
    </location>
</feature>
<evidence type="ECO:0000259" key="9">
    <source>
        <dbReference type="PROSITE" id="PS50053"/>
    </source>
</evidence>
<dbReference type="GO" id="GO:0005737">
    <property type="term" value="C:cytoplasm"/>
    <property type="evidence" value="ECO:0007669"/>
    <property type="project" value="UniProtKB-SubCell"/>
</dbReference>
<keyword evidence="5" id="KW-1017">Isopeptide bond</keyword>
<feature type="domain" description="Ubiquitin-like" evidence="9">
    <location>
        <begin position="305"/>
        <end position="377"/>
    </location>
</feature>
<protein>
    <recommendedName>
        <fullName evidence="9">Ubiquitin-like domain-containing protein</fullName>
    </recommendedName>
</protein>
<dbReference type="Pfam" id="PF00240">
    <property type="entry name" value="ubiquitin"/>
    <property type="match status" value="5"/>
</dbReference>
<dbReference type="FunFam" id="3.10.20.90:FF:000211">
    <property type="entry name" value="Polyubiquitin 9"/>
    <property type="match status" value="1"/>
</dbReference>
<dbReference type="InterPro" id="IPR019954">
    <property type="entry name" value="Ubiquitin_CS"/>
</dbReference>